<name>A0A448D5C3_9NEIS</name>
<dbReference type="PROSITE" id="PS51257">
    <property type="entry name" value="PROKAR_LIPOPROTEIN"/>
    <property type="match status" value="1"/>
</dbReference>
<sequence>MNRRLTTLLALAALAACSSQEEKPAGHASAPTSHTAPAAAKITGEAVTIETARGSAQVPKNPKNIAVYDWGMMDTLNALGVAVGAGTDDISLENIEAANQNRVKVGTLFEPNYEALNAFKPDLIITGSHTAKAFDRLNAIAPTIEMTADTHNMRINVEDRIDAFAKIFSKEQEAEALKAKINTAFDEARAAAAGKGKGLIVLTNDGKIAAFGQNSRFGWIHKDVGVPLADALIKENGQPASFEYIKQINPDWLFVMDRSAAIGKGTPDNAAAKVLDNPLVNETNAWKKGQVVYLLSSNYLAAGGAQQLIDATAQVRNAFKATK</sequence>
<reference evidence="7 8" key="1">
    <citation type="submission" date="2018-12" db="EMBL/GenBank/DDBJ databases">
        <authorList>
            <consortium name="Pathogen Informatics"/>
        </authorList>
    </citation>
    <scope>NUCLEOTIDE SEQUENCE [LARGE SCALE GENOMIC DNA]</scope>
    <source>
        <strain evidence="7 8">NCTC10296</strain>
    </source>
</reference>
<dbReference type="InterPro" id="IPR002491">
    <property type="entry name" value="ABC_transptr_periplasmic_BD"/>
</dbReference>
<dbReference type="STRING" id="493.BWD07_07640"/>
<dbReference type="OrthoDB" id="63946at2"/>
<evidence type="ECO:0000313" key="8">
    <source>
        <dbReference type="Proteomes" id="UP000279284"/>
    </source>
</evidence>
<dbReference type="InterPro" id="IPR033870">
    <property type="entry name" value="FatB"/>
</dbReference>
<evidence type="ECO:0000256" key="3">
    <source>
        <dbReference type="ARBA" id="ARBA00022448"/>
    </source>
</evidence>
<proteinExistence type="inferred from homology"/>
<evidence type="ECO:0000256" key="2">
    <source>
        <dbReference type="ARBA" id="ARBA00008814"/>
    </source>
</evidence>
<dbReference type="GO" id="GO:0030288">
    <property type="term" value="C:outer membrane-bounded periplasmic space"/>
    <property type="evidence" value="ECO:0007669"/>
    <property type="project" value="TreeGrafter"/>
</dbReference>
<keyword evidence="3" id="KW-0813">Transport</keyword>
<keyword evidence="4" id="KW-0410">Iron transport</keyword>
<evidence type="ECO:0000256" key="5">
    <source>
        <dbReference type="ARBA" id="ARBA00022729"/>
    </source>
</evidence>
<dbReference type="Pfam" id="PF01497">
    <property type="entry name" value="Peripla_BP_2"/>
    <property type="match status" value="1"/>
</dbReference>
<gene>
    <name evidence="7" type="primary">fetB</name>
    <name evidence="7" type="ORF">NCTC10296_00102</name>
</gene>
<feature type="domain" description="Fe/B12 periplasmic-binding" evidence="6">
    <location>
        <begin position="64"/>
        <end position="323"/>
    </location>
</feature>
<accession>A0A448D5C3</accession>
<dbReference type="GO" id="GO:1901678">
    <property type="term" value="P:iron coordination entity transport"/>
    <property type="evidence" value="ECO:0007669"/>
    <property type="project" value="UniProtKB-ARBA"/>
</dbReference>
<evidence type="ECO:0000256" key="1">
    <source>
        <dbReference type="ARBA" id="ARBA00004196"/>
    </source>
</evidence>
<dbReference type="AlphaFoldDB" id="A0A448D5C3"/>
<keyword evidence="4" id="KW-0406">Ion transport</keyword>
<dbReference type="KEGG" id="nci:NCTC10296_00102"/>
<comment type="similarity">
    <text evidence="2">Belongs to the bacterial solute-binding protein 8 family.</text>
</comment>
<keyword evidence="8" id="KW-1185">Reference proteome</keyword>
<dbReference type="PANTHER" id="PTHR30532:SF28">
    <property type="entry name" value="PETROBACTIN-BINDING PROTEIN YCLQ"/>
    <property type="match status" value="1"/>
</dbReference>
<evidence type="ECO:0000313" key="7">
    <source>
        <dbReference type="EMBL" id="VEE98968.1"/>
    </source>
</evidence>
<dbReference type="RefSeq" id="WP_085416763.1">
    <property type="nucleotide sequence ID" value="NZ_CAUJPY010000014.1"/>
</dbReference>
<dbReference type="Gene3D" id="3.40.50.1980">
    <property type="entry name" value="Nitrogenase molybdenum iron protein domain"/>
    <property type="match status" value="2"/>
</dbReference>
<dbReference type="CDD" id="cd01140">
    <property type="entry name" value="FatB"/>
    <property type="match status" value="1"/>
</dbReference>
<dbReference type="PANTHER" id="PTHR30532">
    <property type="entry name" value="IRON III DICITRATE-BINDING PERIPLASMIC PROTEIN"/>
    <property type="match status" value="1"/>
</dbReference>
<evidence type="ECO:0000259" key="6">
    <source>
        <dbReference type="PROSITE" id="PS50983"/>
    </source>
</evidence>
<dbReference type="Proteomes" id="UP000279284">
    <property type="component" value="Chromosome"/>
</dbReference>
<keyword evidence="5" id="KW-0732">Signal</keyword>
<comment type="subcellular location">
    <subcellularLocation>
        <location evidence="1">Cell envelope</location>
    </subcellularLocation>
</comment>
<dbReference type="EMBL" id="LR134313">
    <property type="protein sequence ID" value="VEE98968.1"/>
    <property type="molecule type" value="Genomic_DNA"/>
</dbReference>
<dbReference type="InterPro" id="IPR051313">
    <property type="entry name" value="Bact_iron-sidero_bind"/>
</dbReference>
<dbReference type="PROSITE" id="PS50983">
    <property type="entry name" value="FE_B12_PBP"/>
    <property type="match status" value="1"/>
</dbReference>
<keyword evidence="4" id="KW-0408">Iron</keyword>
<protein>
    <submittedName>
        <fullName evidence="7">Membrane transport solute-binding protein</fullName>
    </submittedName>
</protein>
<evidence type="ECO:0000256" key="4">
    <source>
        <dbReference type="ARBA" id="ARBA00022496"/>
    </source>
</evidence>
<organism evidence="7 8">
    <name type="scientific">Neisseria canis</name>
    <dbReference type="NCBI Taxonomy" id="493"/>
    <lineage>
        <taxon>Bacteria</taxon>
        <taxon>Pseudomonadati</taxon>
        <taxon>Pseudomonadota</taxon>
        <taxon>Betaproteobacteria</taxon>
        <taxon>Neisseriales</taxon>
        <taxon>Neisseriaceae</taxon>
        <taxon>Neisseria</taxon>
    </lineage>
</organism>
<dbReference type="SUPFAM" id="SSF53807">
    <property type="entry name" value="Helical backbone' metal receptor"/>
    <property type="match status" value="1"/>
</dbReference>